<protein>
    <submittedName>
        <fullName evidence="2">(California timema) hypothetical protein</fullName>
    </submittedName>
</protein>
<proteinExistence type="predicted"/>
<evidence type="ECO:0000313" key="2">
    <source>
        <dbReference type="EMBL" id="CAD7571202.1"/>
    </source>
</evidence>
<dbReference type="AlphaFoldDB" id="A0A7R9P674"/>
<accession>A0A7R9P674</accession>
<gene>
    <name evidence="2" type="ORF">TCMB3V08_LOCUS3882</name>
</gene>
<name>A0A7R9P674_TIMCA</name>
<feature type="region of interest" description="Disordered" evidence="1">
    <location>
        <begin position="74"/>
        <end position="95"/>
    </location>
</feature>
<evidence type="ECO:0000256" key="1">
    <source>
        <dbReference type="SAM" id="MobiDB-lite"/>
    </source>
</evidence>
<sequence length="181" mass="20399">MTPLLPEKGRLENVKKRAGTTATCVTERHHKPKVKELTWAFKVAMRKAILVMKEVTRYVGNRLWNEQRQKLGLPEGTGAVDQARKSGPRGHRNRDCGLPGQSVMFKYMSFALKGIKPILVGYTKVQLIRKVHAVTGQNQTINDSRCFLIRTIQLNSAARHAASLLLPGNKTLFMYKEFGVN</sequence>
<reference evidence="2" key="1">
    <citation type="submission" date="2020-11" db="EMBL/GenBank/DDBJ databases">
        <authorList>
            <person name="Tran Van P."/>
        </authorList>
    </citation>
    <scope>NUCLEOTIDE SEQUENCE</scope>
</reference>
<organism evidence="2">
    <name type="scientific">Timema californicum</name>
    <name type="common">California timema</name>
    <name type="synonym">Walking stick</name>
    <dbReference type="NCBI Taxonomy" id="61474"/>
    <lineage>
        <taxon>Eukaryota</taxon>
        <taxon>Metazoa</taxon>
        <taxon>Ecdysozoa</taxon>
        <taxon>Arthropoda</taxon>
        <taxon>Hexapoda</taxon>
        <taxon>Insecta</taxon>
        <taxon>Pterygota</taxon>
        <taxon>Neoptera</taxon>
        <taxon>Polyneoptera</taxon>
        <taxon>Phasmatodea</taxon>
        <taxon>Timematodea</taxon>
        <taxon>Timematoidea</taxon>
        <taxon>Timematidae</taxon>
        <taxon>Timema</taxon>
    </lineage>
</organism>
<dbReference type="EMBL" id="OE180379">
    <property type="protein sequence ID" value="CAD7571202.1"/>
    <property type="molecule type" value="Genomic_DNA"/>
</dbReference>